<accession>G2YRD7</accession>
<dbReference type="HOGENOM" id="CLU_3032130_0_0_1"/>
<evidence type="ECO:0000313" key="2">
    <source>
        <dbReference type="Proteomes" id="UP000008177"/>
    </source>
</evidence>
<organism evidence="1 2">
    <name type="scientific">Botryotinia fuckeliana (strain T4)</name>
    <name type="common">Noble rot fungus</name>
    <name type="synonym">Botrytis cinerea</name>
    <dbReference type="NCBI Taxonomy" id="999810"/>
    <lineage>
        <taxon>Eukaryota</taxon>
        <taxon>Fungi</taxon>
        <taxon>Dikarya</taxon>
        <taxon>Ascomycota</taxon>
        <taxon>Pezizomycotina</taxon>
        <taxon>Leotiomycetes</taxon>
        <taxon>Helotiales</taxon>
        <taxon>Sclerotiniaceae</taxon>
        <taxon>Botrytis</taxon>
    </lineage>
</organism>
<dbReference type="InParanoid" id="G2YRD7"/>
<dbReference type="Proteomes" id="UP000008177">
    <property type="component" value="Unplaced contigs"/>
</dbReference>
<proteinExistence type="predicted"/>
<evidence type="ECO:0000313" key="1">
    <source>
        <dbReference type="EMBL" id="CCD54185.1"/>
    </source>
</evidence>
<name>G2YRD7_BOTF4</name>
<dbReference type="EMBL" id="FQ790350">
    <property type="protein sequence ID" value="CCD54185.1"/>
    <property type="molecule type" value="Genomic_DNA"/>
</dbReference>
<reference evidence="2" key="1">
    <citation type="journal article" date="2011" name="PLoS Genet.">
        <title>Genomic analysis of the necrotrophic fungal pathogens Sclerotinia sclerotiorum and Botrytis cinerea.</title>
        <authorList>
            <person name="Amselem J."/>
            <person name="Cuomo C.A."/>
            <person name="van Kan J.A."/>
            <person name="Viaud M."/>
            <person name="Benito E.P."/>
            <person name="Couloux A."/>
            <person name="Coutinho P.M."/>
            <person name="de Vries R.P."/>
            <person name="Dyer P.S."/>
            <person name="Fillinger S."/>
            <person name="Fournier E."/>
            <person name="Gout L."/>
            <person name="Hahn M."/>
            <person name="Kohn L."/>
            <person name="Lapalu N."/>
            <person name="Plummer K.M."/>
            <person name="Pradier J.M."/>
            <person name="Quevillon E."/>
            <person name="Sharon A."/>
            <person name="Simon A."/>
            <person name="ten Have A."/>
            <person name="Tudzynski B."/>
            <person name="Tudzynski P."/>
            <person name="Wincker P."/>
            <person name="Andrew M."/>
            <person name="Anthouard V."/>
            <person name="Beever R.E."/>
            <person name="Beffa R."/>
            <person name="Benoit I."/>
            <person name="Bouzid O."/>
            <person name="Brault B."/>
            <person name="Chen Z."/>
            <person name="Choquer M."/>
            <person name="Collemare J."/>
            <person name="Cotton P."/>
            <person name="Danchin E.G."/>
            <person name="Da Silva C."/>
            <person name="Gautier A."/>
            <person name="Giraud C."/>
            <person name="Giraud T."/>
            <person name="Gonzalez C."/>
            <person name="Grossetete S."/>
            <person name="Guldener U."/>
            <person name="Henrissat B."/>
            <person name="Howlett B.J."/>
            <person name="Kodira C."/>
            <person name="Kretschmer M."/>
            <person name="Lappartient A."/>
            <person name="Leroch M."/>
            <person name="Levis C."/>
            <person name="Mauceli E."/>
            <person name="Neuveglise C."/>
            <person name="Oeser B."/>
            <person name="Pearson M."/>
            <person name="Poulain J."/>
            <person name="Poussereau N."/>
            <person name="Quesneville H."/>
            <person name="Rascle C."/>
            <person name="Schumacher J."/>
            <person name="Segurens B."/>
            <person name="Sexton A."/>
            <person name="Silva E."/>
            <person name="Sirven C."/>
            <person name="Soanes D.M."/>
            <person name="Talbot N.J."/>
            <person name="Templeton M."/>
            <person name="Yandava C."/>
            <person name="Yarden O."/>
            <person name="Zeng Q."/>
            <person name="Rollins J.A."/>
            <person name="Lebrun M.H."/>
            <person name="Dickman M."/>
        </authorList>
    </citation>
    <scope>NUCLEOTIDE SEQUENCE [LARGE SCALE GENOMIC DNA]</scope>
    <source>
        <strain evidence="2">T4</strain>
    </source>
</reference>
<gene>
    <name evidence="1" type="ORF">BofuT4_uP128850.1</name>
</gene>
<protein>
    <submittedName>
        <fullName evidence="1">Uncharacterized protein</fullName>
    </submittedName>
</protein>
<sequence length="55" mass="6154">MSTDDESLIVFQIHYYATGDTRLTILVLIRSSNDVKGCMESRWSWSDSLVIGVGS</sequence>
<dbReference type="AlphaFoldDB" id="G2YRD7"/>